<sequence length="70" mass="7347">MVLLVVYCRIANGNGNGNVNGAGGSSIINTCGDVNDLWKDKPSLGQDLSENIYILVCSSQSQNAEMDQAA</sequence>
<name>A0AAP0N0C6_9ROSI</name>
<gene>
    <name evidence="1" type="ORF">WN944_012522</name>
</gene>
<accession>A0AAP0N0C6</accession>
<dbReference type="Proteomes" id="UP001428341">
    <property type="component" value="Unassembled WGS sequence"/>
</dbReference>
<proteinExistence type="predicted"/>
<protein>
    <submittedName>
        <fullName evidence="1">Uncharacterized protein</fullName>
    </submittedName>
</protein>
<keyword evidence="2" id="KW-1185">Reference proteome</keyword>
<dbReference type="AlphaFoldDB" id="A0AAP0N0C6"/>
<evidence type="ECO:0000313" key="1">
    <source>
        <dbReference type="EMBL" id="KAK9224073.1"/>
    </source>
</evidence>
<reference evidence="1 2" key="1">
    <citation type="submission" date="2024-05" db="EMBL/GenBank/DDBJ databases">
        <title>Haplotype-resolved chromosome-level genome assembly of Huyou (Citrus changshanensis).</title>
        <authorList>
            <person name="Miao C."/>
            <person name="Chen W."/>
            <person name="Wu Y."/>
            <person name="Wang L."/>
            <person name="Zhao S."/>
            <person name="Grierson D."/>
            <person name="Xu C."/>
            <person name="Chen K."/>
        </authorList>
    </citation>
    <scope>NUCLEOTIDE SEQUENCE [LARGE SCALE GENOMIC DNA]</scope>
    <source>
        <strain evidence="1">01-14</strain>
        <tissue evidence="1">Leaf</tissue>
    </source>
</reference>
<dbReference type="EMBL" id="JBCGBO010000002">
    <property type="protein sequence ID" value="KAK9224073.1"/>
    <property type="molecule type" value="Genomic_DNA"/>
</dbReference>
<comment type="caution">
    <text evidence="1">The sequence shown here is derived from an EMBL/GenBank/DDBJ whole genome shotgun (WGS) entry which is preliminary data.</text>
</comment>
<evidence type="ECO:0000313" key="2">
    <source>
        <dbReference type="Proteomes" id="UP001428341"/>
    </source>
</evidence>
<organism evidence="1 2">
    <name type="scientific">Citrus x changshan-huyou</name>
    <dbReference type="NCBI Taxonomy" id="2935761"/>
    <lineage>
        <taxon>Eukaryota</taxon>
        <taxon>Viridiplantae</taxon>
        <taxon>Streptophyta</taxon>
        <taxon>Embryophyta</taxon>
        <taxon>Tracheophyta</taxon>
        <taxon>Spermatophyta</taxon>
        <taxon>Magnoliopsida</taxon>
        <taxon>eudicotyledons</taxon>
        <taxon>Gunneridae</taxon>
        <taxon>Pentapetalae</taxon>
        <taxon>rosids</taxon>
        <taxon>malvids</taxon>
        <taxon>Sapindales</taxon>
        <taxon>Rutaceae</taxon>
        <taxon>Aurantioideae</taxon>
        <taxon>Citrus</taxon>
    </lineage>
</organism>